<feature type="domain" description="YopX protein" evidence="1">
    <location>
        <begin position="31"/>
        <end position="120"/>
    </location>
</feature>
<evidence type="ECO:0000313" key="2">
    <source>
        <dbReference type="EMBL" id="DAD89882.1"/>
    </source>
</evidence>
<dbReference type="EMBL" id="BK015071">
    <property type="protein sequence ID" value="DAD89882.1"/>
    <property type="molecule type" value="Genomic_DNA"/>
</dbReference>
<protein>
    <submittedName>
        <fullName evidence="2">YopX protein</fullName>
    </submittedName>
</protein>
<dbReference type="Pfam" id="PF09643">
    <property type="entry name" value="YopX"/>
    <property type="match status" value="1"/>
</dbReference>
<reference evidence="2" key="1">
    <citation type="journal article" date="2021" name="Proc. Natl. Acad. Sci. U.S.A.">
        <title>A Catalog of Tens of Thousands of Viruses from Human Metagenomes Reveals Hidden Associations with Chronic Diseases.</title>
        <authorList>
            <person name="Tisza M.J."/>
            <person name="Buck C.B."/>
        </authorList>
    </citation>
    <scope>NUCLEOTIDE SEQUENCE</scope>
    <source>
        <strain evidence="2">CtHGG8</strain>
    </source>
</reference>
<accession>A0A8S5N6I5</accession>
<dbReference type="Gene3D" id="2.30.30.290">
    <property type="entry name" value="YopX-like domains"/>
    <property type="match status" value="1"/>
</dbReference>
<dbReference type="SUPFAM" id="SSF159006">
    <property type="entry name" value="YopX-like"/>
    <property type="match status" value="1"/>
</dbReference>
<organism evidence="2">
    <name type="scientific">Siphoviridae sp. ctHGG8</name>
    <dbReference type="NCBI Taxonomy" id="2826230"/>
    <lineage>
        <taxon>Viruses</taxon>
        <taxon>Duplodnaviria</taxon>
        <taxon>Heunggongvirae</taxon>
        <taxon>Uroviricota</taxon>
        <taxon>Caudoviricetes</taxon>
    </lineage>
</organism>
<name>A0A8S5N6I5_9CAUD</name>
<evidence type="ECO:0000259" key="1">
    <source>
        <dbReference type="Pfam" id="PF09643"/>
    </source>
</evidence>
<dbReference type="InterPro" id="IPR019096">
    <property type="entry name" value="YopX_protein"/>
</dbReference>
<proteinExistence type="predicted"/>
<dbReference type="InterPro" id="IPR023385">
    <property type="entry name" value="YopX-like_C"/>
</dbReference>
<sequence>MRSIKFRGKRIDGKGWIRDSYTLIQDGDGTWLHDNDVEKIDENTLGQFTGLCDKSGKEIYEHDLVECAGVLCEVVYSDKIGSFVLLEVLSQNLGNKPIGQMIDMFGIRYAGNIYDNPELLANRQ</sequence>